<organism evidence="1 2">
    <name type="scientific">Marasmiellus scandens</name>
    <dbReference type="NCBI Taxonomy" id="2682957"/>
    <lineage>
        <taxon>Eukaryota</taxon>
        <taxon>Fungi</taxon>
        <taxon>Dikarya</taxon>
        <taxon>Basidiomycota</taxon>
        <taxon>Agaricomycotina</taxon>
        <taxon>Agaricomycetes</taxon>
        <taxon>Agaricomycetidae</taxon>
        <taxon>Agaricales</taxon>
        <taxon>Marasmiineae</taxon>
        <taxon>Omphalotaceae</taxon>
        <taxon>Marasmiellus</taxon>
    </lineage>
</organism>
<protein>
    <submittedName>
        <fullName evidence="1">Uncharacterized protein</fullName>
    </submittedName>
</protein>
<keyword evidence="2" id="KW-1185">Reference proteome</keyword>
<proteinExistence type="predicted"/>
<comment type="caution">
    <text evidence="1">The sequence shown here is derived from an EMBL/GenBank/DDBJ whole genome shotgun (WGS) entry which is preliminary data.</text>
</comment>
<name>A0ABR1IWG9_9AGAR</name>
<evidence type="ECO:0000313" key="2">
    <source>
        <dbReference type="Proteomes" id="UP001498398"/>
    </source>
</evidence>
<sequence>MNNNSDLEAALKSVLIRLPISALTALAPATQWALRNSPTNHDYDPATVLSELVEVLLRGCTGRLGRPDVKKRPLVQPFTARPFVQASLPSLLRCNICRNPIEIPAQNCIWYSITVGRKVGYVRGWYIQFVLTKDLVAPQKTLHETREEAQSAFFRALETGAVQVVNPDSTVYPPLPYSLGILIP</sequence>
<dbReference type="Proteomes" id="UP001498398">
    <property type="component" value="Unassembled WGS sequence"/>
</dbReference>
<gene>
    <name evidence="1" type="ORF">VKT23_015773</name>
</gene>
<accession>A0ABR1IWG9</accession>
<dbReference type="EMBL" id="JBANRG010000055">
    <property type="protein sequence ID" value="KAK7443175.1"/>
    <property type="molecule type" value="Genomic_DNA"/>
</dbReference>
<reference evidence="1 2" key="1">
    <citation type="submission" date="2024-01" db="EMBL/GenBank/DDBJ databases">
        <title>A draft genome for the cacao thread blight pathogen Marasmiellus scandens.</title>
        <authorList>
            <person name="Baruah I.K."/>
            <person name="Leung J."/>
            <person name="Bukari Y."/>
            <person name="Amoako-Attah I."/>
            <person name="Meinhardt L.W."/>
            <person name="Bailey B.A."/>
            <person name="Cohen S.P."/>
        </authorList>
    </citation>
    <scope>NUCLEOTIDE SEQUENCE [LARGE SCALE GENOMIC DNA]</scope>
    <source>
        <strain evidence="1 2">GH-19</strain>
    </source>
</reference>
<evidence type="ECO:0000313" key="1">
    <source>
        <dbReference type="EMBL" id="KAK7443175.1"/>
    </source>
</evidence>